<name>A0A1X6YNT3_9RHOB</name>
<evidence type="ECO:0000313" key="2">
    <source>
        <dbReference type="Proteomes" id="UP000194012"/>
    </source>
</evidence>
<dbReference type="EMBL" id="FWFJ01000006">
    <property type="protein sequence ID" value="SLN26497.1"/>
    <property type="molecule type" value="Genomic_DNA"/>
</dbReference>
<sequence length="165" mass="17369">MERFLRIALLLCDQATVVDLGTGRYLLALLSGNGEAFACRVFQDRLTDAPTDKARALSKLCDTAPVPLKALPMLVTFGDIADPTSVRQVAPDDLAASFGQGYALREVTLEITDAPTTTGVVDGCWGVAAALGGGLLDGLRLSAISAEDRLAKADLAEVLFAIELF</sequence>
<protein>
    <submittedName>
        <fullName evidence="1">Uncharacterized protein</fullName>
    </submittedName>
</protein>
<dbReference type="Proteomes" id="UP000194012">
    <property type="component" value="Unassembled WGS sequence"/>
</dbReference>
<gene>
    <name evidence="1" type="ORF">ROG8370_00977</name>
</gene>
<keyword evidence="2" id="KW-1185">Reference proteome</keyword>
<proteinExistence type="predicted"/>
<dbReference type="RefSeq" id="WP_085825936.1">
    <property type="nucleotide sequence ID" value="NZ_FWFJ01000006.1"/>
</dbReference>
<reference evidence="2" key="1">
    <citation type="submission" date="2017-03" db="EMBL/GenBank/DDBJ databases">
        <authorList>
            <person name="Rodrigo-Torres L."/>
            <person name="Arahal R.D."/>
            <person name="Lucena T."/>
        </authorList>
    </citation>
    <scope>NUCLEOTIDE SEQUENCE [LARGE SCALE GENOMIC DNA]</scope>
    <source>
        <strain evidence="2">CECT 8370</strain>
    </source>
</reference>
<organism evidence="1 2">
    <name type="scientific">Roseovarius gaetbuli</name>
    <dbReference type="NCBI Taxonomy" id="1356575"/>
    <lineage>
        <taxon>Bacteria</taxon>
        <taxon>Pseudomonadati</taxon>
        <taxon>Pseudomonadota</taxon>
        <taxon>Alphaproteobacteria</taxon>
        <taxon>Rhodobacterales</taxon>
        <taxon>Roseobacteraceae</taxon>
        <taxon>Roseovarius</taxon>
    </lineage>
</organism>
<dbReference type="AlphaFoldDB" id="A0A1X6YNT3"/>
<evidence type="ECO:0000313" key="1">
    <source>
        <dbReference type="EMBL" id="SLN26497.1"/>
    </source>
</evidence>
<dbReference type="OrthoDB" id="7428686at2"/>
<accession>A0A1X6YNT3</accession>